<accession>A0A919YID2</accession>
<comment type="similarity">
    <text evidence="1">Belongs to the P-Pant transferase superfamily. Gsp/Sfp/HetI/AcpT family.</text>
</comment>
<dbReference type="RefSeq" id="WP_194232345.1">
    <property type="nucleotide sequence ID" value="NZ_AP025343.1"/>
</dbReference>
<dbReference type="AlphaFoldDB" id="A0A919YID2"/>
<evidence type="ECO:0000256" key="1">
    <source>
        <dbReference type="ARBA" id="ARBA00010990"/>
    </source>
</evidence>
<keyword evidence="2" id="KW-0808">Transferase</keyword>
<dbReference type="Proteomes" id="UP000682811">
    <property type="component" value="Unassembled WGS sequence"/>
</dbReference>
<dbReference type="Pfam" id="PF01648">
    <property type="entry name" value="ACPS"/>
    <property type="match status" value="1"/>
</dbReference>
<proteinExistence type="inferred from homology"/>
<evidence type="ECO:0000259" key="3">
    <source>
        <dbReference type="Pfam" id="PF01648"/>
    </source>
</evidence>
<dbReference type="GO" id="GO:0000287">
    <property type="term" value="F:magnesium ion binding"/>
    <property type="evidence" value="ECO:0007669"/>
    <property type="project" value="InterPro"/>
</dbReference>
<evidence type="ECO:0000313" key="4">
    <source>
        <dbReference type="EMBL" id="GIO49215.1"/>
    </source>
</evidence>
<dbReference type="GO" id="GO:0019878">
    <property type="term" value="P:lysine biosynthetic process via aminoadipic acid"/>
    <property type="evidence" value="ECO:0007669"/>
    <property type="project" value="TreeGrafter"/>
</dbReference>
<organism evidence="4 5">
    <name type="scientific">Paenibacillus azoreducens</name>
    <dbReference type="NCBI Taxonomy" id="116718"/>
    <lineage>
        <taxon>Bacteria</taxon>
        <taxon>Bacillati</taxon>
        <taxon>Bacillota</taxon>
        <taxon>Bacilli</taxon>
        <taxon>Bacillales</taxon>
        <taxon>Paenibacillaceae</taxon>
        <taxon>Paenibacillus</taxon>
    </lineage>
</organism>
<evidence type="ECO:0000256" key="2">
    <source>
        <dbReference type="ARBA" id="ARBA00022679"/>
    </source>
</evidence>
<name>A0A919YID2_9BACL</name>
<dbReference type="PANTHER" id="PTHR12215:SF10">
    <property type="entry name" value="L-AMINOADIPATE-SEMIALDEHYDE DEHYDROGENASE-PHOSPHOPANTETHEINYL TRANSFERASE"/>
    <property type="match status" value="1"/>
</dbReference>
<evidence type="ECO:0000313" key="5">
    <source>
        <dbReference type="Proteomes" id="UP000682811"/>
    </source>
</evidence>
<dbReference type="InterPro" id="IPR050559">
    <property type="entry name" value="P-Pant_transferase_sf"/>
</dbReference>
<dbReference type="GO" id="GO:0005829">
    <property type="term" value="C:cytosol"/>
    <property type="evidence" value="ECO:0007669"/>
    <property type="project" value="TreeGrafter"/>
</dbReference>
<protein>
    <recommendedName>
        <fullName evidence="3">4'-phosphopantetheinyl transferase domain-containing protein</fullName>
    </recommendedName>
</protein>
<dbReference type="SUPFAM" id="SSF56214">
    <property type="entry name" value="4'-phosphopantetheinyl transferase"/>
    <property type="match status" value="2"/>
</dbReference>
<dbReference type="EMBL" id="BORT01000020">
    <property type="protein sequence ID" value="GIO49215.1"/>
    <property type="molecule type" value="Genomic_DNA"/>
</dbReference>
<dbReference type="GO" id="GO:0008897">
    <property type="term" value="F:holo-[acyl-carrier-protein] synthase activity"/>
    <property type="evidence" value="ECO:0007669"/>
    <property type="project" value="InterPro"/>
</dbReference>
<dbReference type="PANTHER" id="PTHR12215">
    <property type="entry name" value="PHOSPHOPANTETHEINE TRANSFERASE"/>
    <property type="match status" value="1"/>
</dbReference>
<reference evidence="4 5" key="1">
    <citation type="submission" date="2021-03" db="EMBL/GenBank/DDBJ databases">
        <title>Antimicrobial resistance genes in bacteria isolated from Japanese honey, and their potential for conferring macrolide and lincosamide resistance in the American foulbrood pathogen Paenibacillus larvae.</title>
        <authorList>
            <person name="Okamoto M."/>
            <person name="Kumagai M."/>
            <person name="Kanamori H."/>
            <person name="Takamatsu D."/>
        </authorList>
    </citation>
    <scope>NUCLEOTIDE SEQUENCE [LARGE SCALE GENOMIC DNA]</scope>
    <source>
        <strain evidence="4 5">J34TS1</strain>
    </source>
</reference>
<comment type="caution">
    <text evidence="4">The sequence shown here is derived from an EMBL/GenBank/DDBJ whole genome shotgun (WGS) entry which is preliminary data.</text>
</comment>
<feature type="domain" description="4'-phosphopantetheinyl transferase" evidence="3">
    <location>
        <begin position="94"/>
        <end position="168"/>
    </location>
</feature>
<dbReference type="InterPro" id="IPR037143">
    <property type="entry name" value="4-PPantetheinyl_Trfase_dom_sf"/>
</dbReference>
<sequence length="198" mass="23597">MMHNSNNDDEILIAYMSNQYDFSYYSKIKQTIILDYLQKQNAAFHAENDQFRILTTKYGKPYVEWDRQSKCASPVHFSVSHSKDYWIMAVSSNPVGMDIEWAKERSYKSECSIFFHEAEQLYLEKRPWELTKIWSAKESYSKYLGIGMLKSPQFFTVIENDHLMNRIGTIDILPLYYFEGYHCFICGQIKNYRLVKYD</sequence>
<dbReference type="Gene3D" id="3.90.470.20">
    <property type="entry name" value="4'-phosphopantetheinyl transferase domain"/>
    <property type="match status" value="2"/>
</dbReference>
<keyword evidence="5" id="KW-1185">Reference proteome</keyword>
<dbReference type="InterPro" id="IPR008278">
    <property type="entry name" value="4-PPantetheinyl_Trfase_dom"/>
</dbReference>
<gene>
    <name evidence="4" type="ORF">J34TS1_39800</name>
</gene>